<gene>
    <name evidence="4" type="ORF">K493DRAFT_314172</name>
</gene>
<feature type="region of interest" description="Disordered" evidence="2">
    <location>
        <begin position="699"/>
        <end position="726"/>
    </location>
</feature>
<dbReference type="SMART" id="SM00233">
    <property type="entry name" value="PH"/>
    <property type="match status" value="1"/>
</dbReference>
<dbReference type="Proteomes" id="UP000193498">
    <property type="component" value="Unassembled WGS sequence"/>
</dbReference>
<feature type="compositionally biased region" description="Low complexity" evidence="2">
    <location>
        <begin position="474"/>
        <end position="488"/>
    </location>
</feature>
<dbReference type="PROSITE" id="PS50003">
    <property type="entry name" value="PH_DOMAIN"/>
    <property type="match status" value="1"/>
</dbReference>
<evidence type="ECO:0000259" key="3">
    <source>
        <dbReference type="PROSITE" id="PS50003"/>
    </source>
</evidence>
<feature type="compositionally biased region" description="Low complexity" evidence="2">
    <location>
        <begin position="78"/>
        <end position="98"/>
    </location>
</feature>
<evidence type="ECO:0000256" key="2">
    <source>
        <dbReference type="SAM" id="MobiDB-lite"/>
    </source>
</evidence>
<proteinExistence type="predicted"/>
<sequence>MSTPEQEEATSGIAKPRGNTSKPSKKLSPLILPATNTAHSSTSADQSPSLSSPNSPLRRSTAFYGKGKEKRRQSFLETTVTSVPTTTSPTKDPSQTSPRLNTPKKPQTLEGPSSSKVEYVEVLNEVSHPSRVPGFSNNLVDYFEIDPSLLKKKQPQPRLNTNKKKRTFSGTTVKAYPQVRSFSGGGAATRATNMFHNKQSGRSIFESEYPGGEEGTSTSAGIRSSVLSGAQPGIAAAMSDIPSDTPLLLSEEGKHKRQLPMNRPEAKVSRNHGLSAIETDSTHFGRPRTSIVTSQDEAPPFTPTFGPVPVNTDANDCRNSYRVSRYSNRSSLPRHPFRDTFGFDKQLLSPVDRASPLRNSMIAGGPSTADLELSTYPQRVSSLQNLHKELNKERLSLLGEISELKRISRYAEDGGGEEFIQKIQHAENRIGTFEHLIEQAQKSIQSSSELTPEVDRGKNFDRRAIHGNHRLVHPDQQSSSSSEPNDESMSVDMYIPYTIPETRISLPNYAYSRIQPLLLDDTPVFKSALYKLGSNRKWQKREFRIDGFMLVCLEKKKIKVEPKTVILAKYSTANGLQSDPGLRRHFYPTSPPLPHISHPLVATASSVEDNTGVDQYVDYYQPPKWVIPLSDILAVTLLARNGFKVRKCFAIHTAERKYILRAETEMETACWVYLLKRMAINRYHEINLLEYNPRSPSIQANSSVHVNPTNDKSAQHHDTKTGREVVLDQWRTTVNELVQREPSLRHSLHADTQLSLSPPRHRGPRNNLNTPSAAASHRSHISKENTSSASGSMQRRKPLPIPPMRPSSSPIINPLRIVNQSEA</sequence>
<feature type="region of interest" description="Disordered" evidence="2">
    <location>
        <begin position="468"/>
        <end position="488"/>
    </location>
</feature>
<feature type="coiled-coil region" evidence="1">
    <location>
        <begin position="387"/>
        <end position="443"/>
    </location>
</feature>
<dbReference type="Gene3D" id="2.30.29.30">
    <property type="entry name" value="Pleckstrin-homology domain (PH domain)/Phosphotyrosine-binding domain (PTB)"/>
    <property type="match status" value="1"/>
</dbReference>
<feature type="region of interest" description="Disordered" evidence="2">
    <location>
        <begin position="293"/>
        <end position="313"/>
    </location>
</feature>
<dbReference type="InterPro" id="IPR001849">
    <property type="entry name" value="PH_domain"/>
</dbReference>
<feature type="compositionally biased region" description="Polar residues" evidence="2">
    <location>
        <begin position="784"/>
        <end position="793"/>
    </location>
</feature>
<organism evidence="4 5">
    <name type="scientific">Basidiobolus meristosporus CBS 931.73</name>
    <dbReference type="NCBI Taxonomy" id="1314790"/>
    <lineage>
        <taxon>Eukaryota</taxon>
        <taxon>Fungi</taxon>
        <taxon>Fungi incertae sedis</taxon>
        <taxon>Zoopagomycota</taxon>
        <taxon>Entomophthoromycotina</taxon>
        <taxon>Basidiobolomycetes</taxon>
        <taxon>Basidiobolales</taxon>
        <taxon>Basidiobolaceae</taxon>
        <taxon>Basidiobolus</taxon>
    </lineage>
</organism>
<protein>
    <recommendedName>
        <fullName evidence="3">PH domain-containing protein</fullName>
    </recommendedName>
</protein>
<feature type="domain" description="PH" evidence="3">
    <location>
        <begin position="522"/>
        <end position="680"/>
    </location>
</feature>
<feature type="compositionally biased region" description="Basic and acidic residues" evidence="2">
    <location>
        <begin position="713"/>
        <end position="726"/>
    </location>
</feature>
<reference evidence="4 5" key="1">
    <citation type="submission" date="2016-07" db="EMBL/GenBank/DDBJ databases">
        <title>Pervasive Adenine N6-methylation of Active Genes in Fungi.</title>
        <authorList>
            <consortium name="DOE Joint Genome Institute"/>
            <person name="Mondo S.J."/>
            <person name="Dannebaum R.O."/>
            <person name="Kuo R.C."/>
            <person name="Labutti K."/>
            <person name="Haridas S."/>
            <person name="Kuo A."/>
            <person name="Salamov A."/>
            <person name="Ahrendt S.R."/>
            <person name="Lipzen A."/>
            <person name="Sullivan W."/>
            <person name="Andreopoulos W.B."/>
            <person name="Clum A."/>
            <person name="Lindquist E."/>
            <person name="Daum C."/>
            <person name="Ramamoorthy G.K."/>
            <person name="Gryganskyi A."/>
            <person name="Culley D."/>
            <person name="Magnuson J.K."/>
            <person name="James T.Y."/>
            <person name="O'Malley M.A."/>
            <person name="Stajich J.E."/>
            <person name="Spatafora J.W."/>
            <person name="Visel A."/>
            <person name="Grigoriev I.V."/>
        </authorList>
    </citation>
    <scope>NUCLEOTIDE SEQUENCE [LARGE SCALE GENOMIC DNA]</scope>
    <source>
        <strain evidence="4 5">CBS 931.73</strain>
    </source>
</reference>
<evidence type="ECO:0000313" key="4">
    <source>
        <dbReference type="EMBL" id="ORX97198.1"/>
    </source>
</evidence>
<dbReference type="AlphaFoldDB" id="A0A1Y1YGX1"/>
<keyword evidence="5" id="KW-1185">Reference proteome</keyword>
<dbReference type="OrthoDB" id="2412252at2759"/>
<keyword evidence="1" id="KW-0175">Coiled coil</keyword>
<dbReference type="InParanoid" id="A0A1Y1YGX1"/>
<name>A0A1Y1YGX1_9FUNG</name>
<comment type="caution">
    <text evidence="4">The sequence shown here is derived from an EMBL/GenBank/DDBJ whole genome shotgun (WGS) entry which is preliminary data.</text>
</comment>
<dbReference type="InterPro" id="IPR011993">
    <property type="entry name" value="PH-like_dom_sf"/>
</dbReference>
<feature type="compositionally biased region" description="Low complexity" evidence="2">
    <location>
        <begin position="40"/>
        <end position="61"/>
    </location>
</feature>
<dbReference type="EMBL" id="MCFE01000137">
    <property type="protein sequence ID" value="ORX97198.1"/>
    <property type="molecule type" value="Genomic_DNA"/>
</dbReference>
<dbReference type="SUPFAM" id="SSF50729">
    <property type="entry name" value="PH domain-like"/>
    <property type="match status" value="1"/>
</dbReference>
<evidence type="ECO:0000313" key="5">
    <source>
        <dbReference type="Proteomes" id="UP000193498"/>
    </source>
</evidence>
<feature type="region of interest" description="Disordered" evidence="2">
    <location>
        <begin position="741"/>
        <end position="823"/>
    </location>
</feature>
<accession>A0A1Y1YGX1</accession>
<feature type="compositionally biased region" description="Polar residues" evidence="2">
    <location>
        <begin position="699"/>
        <end position="712"/>
    </location>
</feature>
<feature type="region of interest" description="Disordered" evidence="2">
    <location>
        <begin position="1"/>
        <end position="116"/>
    </location>
</feature>
<evidence type="ECO:0000256" key="1">
    <source>
        <dbReference type="SAM" id="Coils"/>
    </source>
</evidence>